<name>A0ABP7FFF3_9ACTN</name>
<reference evidence="4" key="1">
    <citation type="journal article" date="2019" name="Int. J. Syst. Evol. Microbiol.">
        <title>The Global Catalogue of Microorganisms (GCM) 10K type strain sequencing project: providing services to taxonomists for standard genome sequencing and annotation.</title>
        <authorList>
            <consortium name="The Broad Institute Genomics Platform"/>
            <consortium name="The Broad Institute Genome Sequencing Center for Infectious Disease"/>
            <person name="Wu L."/>
            <person name="Ma J."/>
        </authorList>
    </citation>
    <scope>NUCLEOTIDE SEQUENCE [LARGE SCALE GENOMIC DNA]</scope>
    <source>
        <strain evidence="4">JCM 30846</strain>
    </source>
</reference>
<dbReference type="InterPro" id="IPR023393">
    <property type="entry name" value="START-like_dom_sf"/>
</dbReference>
<evidence type="ECO:0000256" key="1">
    <source>
        <dbReference type="ARBA" id="ARBA00006817"/>
    </source>
</evidence>
<dbReference type="Pfam" id="PF08327">
    <property type="entry name" value="AHSA1"/>
    <property type="match status" value="2"/>
</dbReference>
<evidence type="ECO:0000313" key="3">
    <source>
        <dbReference type="EMBL" id="GAA3738361.1"/>
    </source>
</evidence>
<organism evidence="3 4">
    <name type="scientific">Streptomyces tremellae</name>
    <dbReference type="NCBI Taxonomy" id="1124239"/>
    <lineage>
        <taxon>Bacteria</taxon>
        <taxon>Bacillati</taxon>
        <taxon>Actinomycetota</taxon>
        <taxon>Actinomycetes</taxon>
        <taxon>Kitasatosporales</taxon>
        <taxon>Streptomycetaceae</taxon>
        <taxon>Streptomyces</taxon>
    </lineage>
</organism>
<dbReference type="CDD" id="cd08899">
    <property type="entry name" value="SRPBCC_CalC_Aha1-like_6"/>
    <property type="match status" value="1"/>
</dbReference>
<feature type="domain" description="Activator of Hsp90 ATPase homologue 1/2-like C-terminal" evidence="2">
    <location>
        <begin position="208"/>
        <end position="280"/>
    </location>
</feature>
<accession>A0ABP7FFF3</accession>
<dbReference type="EMBL" id="BAABEP010000028">
    <property type="protein sequence ID" value="GAA3738361.1"/>
    <property type="molecule type" value="Genomic_DNA"/>
</dbReference>
<dbReference type="Gene3D" id="3.30.530.20">
    <property type="match status" value="2"/>
</dbReference>
<dbReference type="Proteomes" id="UP001499884">
    <property type="component" value="Unassembled WGS sequence"/>
</dbReference>
<dbReference type="RefSeq" id="WP_345649022.1">
    <property type="nucleotide sequence ID" value="NZ_BAABEP010000028.1"/>
</dbReference>
<proteinExistence type="inferred from homology"/>
<protein>
    <recommendedName>
        <fullName evidence="2">Activator of Hsp90 ATPase homologue 1/2-like C-terminal domain-containing protein</fullName>
    </recommendedName>
</protein>
<dbReference type="InterPro" id="IPR013538">
    <property type="entry name" value="ASHA1/2-like_C"/>
</dbReference>
<sequence length="284" mass="30350">MNPPSGADTLTEVDGRTALTMARTFPHPPQAVWRALTEPAELSQWFPFRVDLDPRPGGALTFGAPAGDVPPPTGTVTALEAPRRFAFDWGADHLAWTVAPDGDGAELTLVHTFDDRAGAPGFAAGWDLCLASLRALLDGGPVERRRDGGALHDAYLRHFGLDRGTATTAGGTRTVRFERQLAAAADRVWEVLAAGIDPVPGLPVPAGFTDGDVPAGHAREVRPPHMLSYEWADGGTVTWELREGTGHGARLVLTQTGPKTFDTDRALAAWHTRIEDLAARLHTP</sequence>
<gene>
    <name evidence="3" type="ORF">GCM10023082_39480</name>
</gene>
<dbReference type="SUPFAM" id="SSF55961">
    <property type="entry name" value="Bet v1-like"/>
    <property type="match status" value="2"/>
</dbReference>
<comment type="similarity">
    <text evidence="1">Belongs to the AHA1 family.</text>
</comment>
<feature type="domain" description="Activator of Hsp90 ATPase homologue 1/2-like C-terminal" evidence="2">
    <location>
        <begin position="27"/>
        <end position="137"/>
    </location>
</feature>
<comment type="caution">
    <text evidence="3">The sequence shown here is derived from an EMBL/GenBank/DDBJ whole genome shotgun (WGS) entry which is preliminary data.</text>
</comment>
<evidence type="ECO:0000313" key="4">
    <source>
        <dbReference type="Proteomes" id="UP001499884"/>
    </source>
</evidence>
<keyword evidence="4" id="KW-1185">Reference proteome</keyword>
<evidence type="ECO:0000259" key="2">
    <source>
        <dbReference type="Pfam" id="PF08327"/>
    </source>
</evidence>